<organism evidence="3 4">
    <name type="scientific">Paenibacillus aestuarii</name>
    <dbReference type="NCBI Taxonomy" id="516965"/>
    <lineage>
        <taxon>Bacteria</taxon>
        <taxon>Bacillati</taxon>
        <taxon>Bacillota</taxon>
        <taxon>Bacilli</taxon>
        <taxon>Bacillales</taxon>
        <taxon>Paenibacillaceae</taxon>
        <taxon>Paenibacillus</taxon>
    </lineage>
</organism>
<accession>A0ABW0KJ51</accession>
<keyword evidence="1" id="KW-0472">Membrane</keyword>
<dbReference type="Gene3D" id="3.40.250.10">
    <property type="entry name" value="Rhodanese-like domain"/>
    <property type="match status" value="1"/>
</dbReference>
<reference evidence="4" key="1">
    <citation type="journal article" date="2019" name="Int. J. Syst. Evol. Microbiol.">
        <title>The Global Catalogue of Microorganisms (GCM) 10K type strain sequencing project: providing services to taxonomists for standard genome sequencing and annotation.</title>
        <authorList>
            <consortium name="The Broad Institute Genomics Platform"/>
            <consortium name="The Broad Institute Genome Sequencing Center for Infectious Disease"/>
            <person name="Wu L."/>
            <person name="Ma J."/>
        </authorList>
    </citation>
    <scope>NUCLEOTIDE SEQUENCE [LARGE SCALE GENOMIC DNA]</scope>
    <source>
        <strain evidence="4">KACC 11904</strain>
    </source>
</reference>
<feature type="transmembrane region" description="Helical" evidence="1">
    <location>
        <begin position="6"/>
        <end position="23"/>
    </location>
</feature>
<comment type="caution">
    <text evidence="3">The sequence shown here is derived from an EMBL/GenBank/DDBJ whole genome shotgun (WGS) entry which is preliminary data.</text>
</comment>
<dbReference type="CDD" id="cd00158">
    <property type="entry name" value="RHOD"/>
    <property type="match status" value="1"/>
</dbReference>
<proteinExistence type="predicted"/>
<evidence type="ECO:0000313" key="3">
    <source>
        <dbReference type="EMBL" id="MFC5452783.1"/>
    </source>
</evidence>
<keyword evidence="1" id="KW-0812">Transmembrane</keyword>
<dbReference type="RefSeq" id="WP_270879053.1">
    <property type="nucleotide sequence ID" value="NZ_JAQFVF010000023.1"/>
</dbReference>
<dbReference type="PANTHER" id="PTHR43031">
    <property type="entry name" value="FAD-DEPENDENT OXIDOREDUCTASE"/>
    <property type="match status" value="1"/>
</dbReference>
<dbReference type="Proteomes" id="UP001596044">
    <property type="component" value="Unassembled WGS sequence"/>
</dbReference>
<dbReference type="InterPro" id="IPR036873">
    <property type="entry name" value="Rhodanese-like_dom_sf"/>
</dbReference>
<dbReference type="InterPro" id="IPR001763">
    <property type="entry name" value="Rhodanese-like_dom"/>
</dbReference>
<evidence type="ECO:0000259" key="2">
    <source>
        <dbReference type="PROSITE" id="PS50206"/>
    </source>
</evidence>
<feature type="domain" description="Rhodanese" evidence="2">
    <location>
        <begin position="43"/>
        <end position="128"/>
    </location>
</feature>
<keyword evidence="1" id="KW-1133">Transmembrane helix</keyword>
<gene>
    <name evidence="3" type="ORF">ACFPOG_31740</name>
</gene>
<protein>
    <submittedName>
        <fullName evidence="3">Rhodanese-like domain-containing protein</fullName>
    </submittedName>
</protein>
<dbReference type="SUPFAM" id="SSF52821">
    <property type="entry name" value="Rhodanese/Cell cycle control phosphatase"/>
    <property type="match status" value="1"/>
</dbReference>
<name>A0ABW0KJ51_9BACL</name>
<sequence>MDVNLIVRIMVIALLAWFIYSRFAGVKGLKNLSADQFQEEMKTNHNKVLVDVREPGEVKRGYIAGAVNIPLSQIKQRISEIPAGKSIYLYCQSGMRSKQAARILQKNGFRELTHLQGGIMTWNGKLSK</sequence>
<dbReference type="Pfam" id="PF00581">
    <property type="entry name" value="Rhodanese"/>
    <property type="match status" value="1"/>
</dbReference>
<dbReference type="InterPro" id="IPR050229">
    <property type="entry name" value="GlpE_sulfurtransferase"/>
</dbReference>
<dbReference type="PROSITE" id="PS50206">
    <property type="entry name" value="RHODANESE_3"/>
    <property type="match status" value="1"/>
</dbReference>
<dbReference type="PANTHER" id="PTHR43031:SF18">
    <property type="entry name" value="RHODANESE-RELATED SULFURTRANSFERASES"/>
    <property type="match status" value="1"/>
</dbReference>
<dbReference type="EMBL" id="JBHSMJ010000065">
    <property type="protein sequence ID" value="MFC5452783.1"/>
    <property type="molecule type" value="Genomic_DNA"/>
</dbReference>
<evidence type="ECO:0000256" key="1">
    <source>
        <dbReference type="SAM" id="Phobius"/>
    </source>
</evidence>
<dbReference type="SMART" id="SM00450">
    <property type="entry name" value="RHOD"/>
    <property type="match status" value="1"/>
</dbReference>
<evidence type="ECO:0000313" key="4">
    <source>
        <dbReference type="Proteomes" id="UP001596044"/>
    </source>
</evidence>
<keyword evidence="4" id="KW-1185">Reference proteome</keyword>